<evidence type="ECO:0000256" key="7">
    <source>
        <dbReference type="ARBA" id="ARBA00023065"/>
    </source>
</evidence>
<keyword evidence="4 10" id="KW-0812">Transmembrane</keyword>
<evidence type="ECO:0000313" key="14">
    <source>
        <dbReference type="Proteomes" id="UP000309668"/>
    </source>
</evidence>
<evidence type="ECO:0000256" key="6">
    <source>
        <dbReference type="ARBA" id="ARBA00022989"/>
    </source>
</evidence>
<sequence length="321" mass="33354">MGAGQSHNSETGHTSEVGHTSETGHSHAHGHGHSHAPADFGRAFLFGIILNTGFVIVEAVYGWLSGSMALIADAGHNLSDVLSLALAWGASVAAKRPPSERFTYGFKSSTILAALANAGLLLVAIGAIAFETLHRMAEPAVVQGQTMAIVAGIGIVINAGTALLFLRGRHDDLNIRGAFLHMAADALVSLGVVIAGIAIIMTGANWIDPAVSLLIVAVIAWGTWGLLKDSLAMSLLAVPKGISESAVRAYLTGLPGVSAVHDLHIWPMSTTETALTAHIVMPDGSPGDAFLADIAHQLEHHHRIGHSTIQVERSRDCAAGC</sequence>
<dbReference type="Pfam" id="PF16916">
    <property type="entry name" value="ZT_dimer"/>
    <property type="match status" value="1"/>
</dbReference>
<dbReference type="PANTHER" id="PTHR11562">
    <property type="entry name" value="CATION EFFLUX PROTEIN/ ZINC TRANSPORTER"/>
    <property type="match status" value="1"/>
</dbReference>
<keyword evidence="5" id="KW-0862">Zinc</keyword>
<dbReference type="EMBL" id="VCAO01000002">
    <property type="protein sequence ID" value="TMM48697.1"/>
    <property type="molecule type" value="Genomic_DNA"/>
</dbReference>
<dbReference type="InterPro" id="IPR050681">
    <property type="entry name" value="CDF/SLC30A"/>
</dbReference>
<comment type="subcellular location">
    <subcellularLocation>
        <location evidence="1">Membrane</location>
        <topology evidence="1">Multi-pass membrane protein</topology>
    </subcellularLocation>
</comment>
<dbReference type="RefSeq" id="WP_138616472.1">
    <property type="nucleotide sequence ID" value="NZ_VCAO01000002.1"/>
</dbReference>
<feature type="transmembrane region" description="Helical" evidence="10">
    <location>
        <begin position="178"/>
        <end position="200"/>
    </location>
</feature>
<protein>
    <submittedName>
        <fullName evidence="13">Cation transporter</fullName>
    </submittedName>
</protein>
<feature type="region of interest" description="Disordered" evidence="9">
    <location>
        <begin position="1"/>
        <end position="34"/>
    </location>
</feature>
<dbReference type="InterPro" id="IPR058533">
    <property type="entry name" value="Cation_efflux_TM"/>
</dbReference>
<dbReference type="SUPFAM" id="SSF160240">
    <property type="entry name" value="Cation efflux protein cytoplasmic domain-like"/>
    <property type="match status" value="1"/>
</dbReference>
<evidence type="ECO:0000256" key="2">
    <source>
        <dbReference type="ARBA" id="ARBA00008873"/>
    </source>
</evidence>
<feature type="compositionally biased region" description="Polar residues" evidence="9">
    <location>
        <begin position="1"/>
        <end position="14"/>
    </location>
</feature>
<dbReference type="InterPro" id="IPR036837">
    <property type="entry name" value="Cation_efflux_CTD_sf"/>
</dbReference>
<dbReference type="NCBIfam" id="TIGR01297">
    <property type="entry name" value="CDF"/>
    <property type="match status" value="1"/>
</dbReference>
<dbReference type="GO" id="GO:0005385">
    <property type="term" value="F:zinc ion transmembrane transporter activity"/>
    <property type="evidence" value="ECO:0007669"/>
    <property type="project" value="TreeGrafter"/>
</dbReference>
<evidence type="ECO:0000313" key="13">
    <source>
        <dbReference type="EMBL" id="TMM48697.1"/>
    </source>
</evidence>
<dbReference type="Pfam" id="PF01545">
    <property type="entry name" value="Cation_efflux"/>
    <property type="match status" value="1"/>
</dbReference>
<proteinExistence type="inferred from homology"/>
<dbReference type="GO" id="GO:0005886">
    <property type="term" value="C:plasma membrane"/>
    <property type="evidence" value="ECO:0007669"/>
    <property type="project" value="TreeGrafter"/>
</dbReference>
<evidence type="ECO:0000256" key="4">
    <source>
        <dbReference type="ARBA" id="ARBA00022692"/>
    </source>
</evidence>
<reference evidence="13 14" key="1">
    <citation type="submission" date="2019-05" db="EMBL/GenBank/DDBJ databases">
        <title>Erythrobacter marisflavi sp. nov., isolated from isolated from water of an estuary environment.</title>
        <authorList>
            <person name="Yoon J.-H."/>
        </authorList>
    </citation>
    <scope>NUCLEOTIDE SEQUENCE [LARGE SCALE GENOMIC DNA]</scope>
    <source>
        <strain evidence="13 14">KEM-5</strain>
    </source>
</reference>
<keyword evidence="14" id="KW-1185">Reference proteome</keyword>
<evidence type="ECO:0000259" key="12">
    <source>
        <dbReference type="Pfam" id="PF16916"/>
    </source>
</evidence>
<comment type="similarity">
    <text evidence="2">Belongs to the cation diffusion facilitator (CDF) transporter (TC 2.A.4) family. SLC30A subfamily.</text>
</comment>
<feature type="domain" description="Cation efflux protein cytoplasmic" evidence="12">
    <location>
        <begin position="239"/>
        <end position="313"/>
    </location>
</feature>
<dbReference type="SUPFAM" id="SSF161111">
    <property type="entry name" value="Cation efflux protein transmembrane domain-like"/>
    <property type="match status" value="1"/>
</dbReference>
<dbReference type="Proteomes" id="UP000309668">
    <property type="component" value="Unassembled WGS sequence"/>
</dbReference>
<dbReference type="OrthoDB" id="9809646at2"/>
<evidence type="ECO:0000256" key="10">
    <source>
        <dbReference type="SAM" id="Phobius"/>
    </source>
</evidence>
<evidence type="ECO:0000256" key="8">
    <source>
        <dbReference type="ARBA" id="ARBA00023136"/>
    </source>
</evidence>
<dbReference type="Gene3D" id="1.20.1510.10">
    <property type="entry name" value="Cation efflux protein transmembrane domain"/>
    <property type="match status" value="1"/>
</dbReference>
<accession>A0A5S3P6E1</accession>
<evidence type="ECO:0000256" key="5">
    <source>
        <dbReference type="ARBA" id="ARBA00022906"/>
    </source>
</evidence>
<feature type="transmembrane region" description="Helical" evidence="10">
    <location>
        <begin position="43"/>
        <end position="64"/>
    </location>
</feature>
<feature type="transmembrane region" description="Helical" evidence="10">
    <location>
        <begin position="206"/>
        <end position="227"/>
    </location>
</feature>
<name>A0A5S3P6E1_9SPHN</name>
<keyword evidence="7" id="KW-0406">Ion transport</keyword>
<feature type="transmembrane region" description="Helical" evidence="10">
    <location>
        <begin position="111"/>
        <end position="130"/>
    </location>
</feature>
<evidence type="ECO:0000256" key="9">
    <source>
        <dbReference type="SAM" id="MobiDB-lite"/>
    </source>
</evidence>
<dbReference type="InterPro" id="IPR027470">
    <property type="entry name" value="Cation_efflux_CTD"/>
</dbReference>
<comment type="caution">
    <text evidence="13">The sequence shown here is derived from an EMBL/GenBank/DDBJ whole genome shotgun (WGS) entry which is preliminary data.</text>
</comment>
<dbReference type="InterPro" id="IPR027469">
    <property type="entry name" value="Cation_efflux_TMD_sf"/>
</dbReference>
<keyword evidence="3" id="KW-0813">Transport</keyword>
<dbReference type="InterPro" id="IPR002524">
    <property type="entry name" value="Cation_efflux"/>
</dbReference>
<keyword evidence="5" id="KW-0864">Zinc transport</keyword>
<dbReference type="AlphaFoldDB" id="A0A5S3P6E1"/>
<keyword evidence="6 10" id="KW-1133">Transmembrane helix</keyword>
<evidence type="ECO:0000256" key="3">
    <source>
        <dbReference type="ARBA" id="ARBA00022448"/>
    </source>
</evidence>
<keyword evidence="8 10" id="KW-0472">Membrane</keyword>
<feature type="domain" description="Cation efflux protein transmembrane" evidence="11">
    <location>
        <begin position="46"/>
        <end position="232"/>
    </location>
</feature>
<feature type="transmembrane region" description="Helical" evidence="10">
    <location>
        <begin position="142"/>
        <end position="166"/>
    </location>
</feature>
<evidence type="ECO:0000259" key="11">
    <source>
        <dbReference type="Pfam" id="PF01545"/>
    </source>
</evidence>
<evidence type="ECO:0000256" key="1">
    <source>
        <dbReference type="ARBA" id="ARBA00004141"/>
    </source>
</evidence>
<organism evidence="13 14">
    <name type="scientific">Qipengyuania marisflavi</name>
    <dbReference type="NCBI Taxonomy" id="2486356"/>
    <lineage>
        <taxon>Bacteria</taxon>
        <taxon>Pseudomonadati</taxon>
        <taxon>Pseudomonadota</taxon>
        <taxon>Alphaproteobacteria</taxon>
        <taxon>Sphingomonadales</taxon>
        <taxon>Erythrobacteraceae</taxon>
        <taxon>Qipengyuania</taxon>
    </lineage>
</organism>
<gene>
    <name evidence="13" type="ORF">FEV51_04670</name>
</gene>
<dbReference type="PANTHER" id="PTHR11562:SF17">
    <property type="entry name" value="RE54080P-RELATED"/>
    <property type="match status" value="1"/>
</dbReference>